<comment type="caution">
    <text evidence="2">The sequence shown here is derived from an EMBL/GenBank/DDBJ whole genome shotgun (WGS) entry which is preliminary data.</text>
</comment>
<dbReference type="EMBL" id="MHBZ01000019">
    <property type="protein sequence ID" value="OGY11375.1"/>
    <property type="molecule type" value="Genomic_DNA"/>
</dbReference>
<keyword evidence="1" id="KW-0812">Transmembrane</keyword>
<feature type="transmembrane region" description="Helical" evidence="1">
    <location>
        <begin position="58"/>
        <end position="77"/>
    </location>
</feature>
<organism evidence="2 3">
    <name type="scientific">Candidatus Blackburnbacteria bacterium RIFCSPHIGHO2_02_FULL_44_20</name>
    <dbReference type="NCBI Taxonomy" id="1797516"/>
    <lineage>
        <taxon>Bacteria</taxon>
        <taxon>Candidatus Blackburniibacteriota</taxon>
    </lineage>
</organism>
<protein>
    <submittedName>
        <fullName evidence="2">Uncharacterized protein</fullName>
    </submittedName>
</protein>
<accession>A0A1G1V7I9</accession>
<name>A0A1G1V7I9_9BACT</name>
<dbReference type="AlphaFoldDB" id="A0A1G1V7I9"/>
<keyword evidence="1" id="KW-0472">Membrane</keyword>
<gene>
    <name evidence="2" type="ORF">A3D26_02635</name>
</gene>
<evidence type="ECO:0000313" key="2">
    <source>
        <dbReference type="EMBL" id="OGY11375.1"/>
    </source>
</evidence>
<sequence>MNFTLIPAIISGYAAFYYLSHPHSKFSYKIPEIKITKRLQLSPAIRLFARGRVIHLHHWFNCTLLLLISIYVSGGLIDSTLFKGLMIGGMLQGLSFPQRRLVYTQKDSQKNFHRDTFEKPSHTFPNKPIV</sequence>
<keyword evidence="1" id="KW-1133">Transmembrane helix</keyword>
<dbReference type="Proteomes" id="UP000178319">
    <property type="component" value="Unassembled WGS sequence"/>
</dbReference>
<dbReference type="STRING" id="1797516.A3D26_02635"/>
<evidence type="ECO:0000313" key="3">
    <source>
        <dbReference type="Proteomes" id="UP000178319"/>
    </source>
</evidence>
<proteinExistence type="predicted"/>
<reference evidence="2 3" key="1">
    <citation type="journal article" date="2016" name="Nat. Commun.">
        <title>Thousands of microbial genomes shed light on interconnected biogeochemical processes in an aquifer system.</title>
        <authorList>
            <person name="Anantharaman K."/>
            <person name="Brown C.T."/>
            <person name="Hug L.A."/>
            <person name="Sharon I."/>
            <person name="Castelle C.J."/>
            <person name="Probst A.J."/>
            <person name="Thomas B.C."/>
            <person name="Singh A."/>
            <person name="Wilkins M.J."/>
            <person name="Karaoz U."/>
            <person name="Brodie E.L."/>
            <person name="Williams K.H."/>
            <person name="Hubbard S.S."/>
            <person name="Banfield J.F."/>
        </authorList>
    </citation>
    <scope>NUCLEOTIDE SEQUENCE [LARGE SCALE GENOMIC DNA]</scope>
</reference>
<evidence type="ECO:0000256" key="1">
    <source>
        <dbReference type="SAM" id="Phobius"/>
    </source>
</evidence>